<accession>A0A5M9I0V0</accession>
<dbReference type="PANTHER" id="PTHR10545">
    <property type="entry name" value="DIAMINE N-ACETYLTRANSFERASE"/>
    <property type="match status" value="1"/>
</dbReference>
<name>A0A5M9I0V0_9FIRM</name>
<dbReference type="SUPFAM" id="SSF55729">
    <property type="entry name" value="Acyl-CoA N-acyltransferases (Nat)"/>
    <property type="match status" value="1"/>
</dbReference>
<dbReference type="GO" id="GO:0008080">
    <property type="term" value="F:N-acetyltransferase activity"/>
    <property type="evidence" value="ECO:0007669"/>
    <property type="project" value="TreeGrafter"/>
</dbReference>
<keyword evidence="2" id="KW-0012">Acyltransferase</keyword>
<dbReference type="Pfam" id="PF00583">
    <property type="entry name" value="Acetyltransf_1"/>
    <property type="match status" value="1"/>
</dbReference>
<comment type="caution">
    <text evidence="4">The sequence shown here is derived from an EMBL/GenBank/DDBJ whole genome shotgun (WGS) entry which is preliminary data.</text>
</comment>
<dbReference type="Proteomes" id="UP000322025">
    <property type="component" value="Unassembled WGS sequence"/>
</dbReference>
<evidence type="ECO:0000259" key="3">
    <source>
        <dbReference type="PROSITE" id="PS51186"/>
    </source>
</evidence>
<dbReference type="InterPro" id="IPR051016">
    <property type="entry name" value="Diverse_Substrate_AcTransf"/>
</dbReference>
<keyword evidence="1 4" id="KW-0808">Transferase</keyword>
<dbReference type="Gene3D" id="3.40.630.30">
    <property type="match status" value="1"/>
</dbReference>
<dbReference type="RefSeq" id="WP_150309920.1">
    <property type="nucleotide sequence ID" value="NZ_VMSO01000001.1"/>
</dbReference>
<proteinExistence type="predicted"/>
<organism evidence="4 5">
    <name type="scientific">Mediterraneibacter catenae</name>
    <dbReference type="NCBI Taxonomy" id="2594882"/>
    <lineage>
        <taxon>Bacteria</taxon>
        <taxon>Bacillati</taxon>
        <taxon>Bacillota</taxon>
        <taxon>Clostridia</taxon>
        <taxon>Lachnospirales</taxon>
        <taxon>Lachnospiraceae</taxon>
        <taxon>Mediterraneibacter</taxon>
    </lineage>
</organism>
<reference evidence="4" key="1">
    <citation type="submission" date="2019-07" db="EMBL/GenBank/DDBJ databases">
        <authorList>
            <person name="Wongkuna S."/>
            <person name="Scaria J."/>
        </authorList>
    </citation>
    <scope>NUCLEOTIDE SEQUENCE [LARGE SCALE GENOMIC DNA]</scope>
    <source>
        <strain evidence="4">SW178</strain>
    </source>
</reference>
<feature type="domain" description="N-acetyltransferase" evidence="3">
    <location>
        <begin position="1"/>
        <end position="147"/>
    </location>
</feature>
<evidence type="ECO:0000256" key="1">
    <source>
        <dbReference type="ARBA" id="ARBA00022679"/>
    </source>
</evidence>
<gene>
    <name evidence="4" type="ORF">FNY66_00180</name>
</gene>
<dbReference type="AlphaFoldDB" id="A0A5M9I0V0"/>
<protein>
    <submittedName>
        <fullName evidence="4">GNAT family N-acetyltransferase</fullName>
    </submittedName>
</protein>
<dbReference type="EMBL" id="VMSO01000001">
    <property type="protein sequence ID" value="KAA8502718.1"/>
    <property type="molecule type" value="Genomic_DNA"/>
</dbReference>
<dbReference type="InterPro" id="IPR000182">
    <property type="entry name" value="GNAT_dom"/>
</dbReference>
<dbReference type="PANTHER" id="PTHR10545:SF29">
    <property type="entry name" value="GH14572P-RELATED"/>
    <property type="match status" value="1"/>
</dbReference>
<sequence>MIRKMTESDRDLYIEMAEEFYHSDAVLHPIPRAHFEKTAEEALKSGTYAEIYLLEYEGKTAGYGLTARTFSQEAGGQVLWIEELYIREAFRSRGLGREFFAYLEEKNKGEIARLRLEVEADNTRAISLYERLGYEVLDYVQMIKDFE</sequence>
<evidence type="ECO:0000313" key="4">
    <source>
        <dbReference type="EMBL" id="KAA8502718.1"/>
    </source>
</evidence>
<dbReference type="InterPro" id="IPR016181">
    <property type="entry name" value="Acyl_CoA_acyltransferase"/>
</dbReference>
<dbReference type="OrthoDB" id="95438at2"/>
<dbReference type="CDD" id="cd04301">
    <property type="entry name" value="NAT_SF"/>
    <property type="match status" value="1"/>
</dbReference>
<evidence type="ECO:0000256" key="2">
    <source>
        <dbReference type="ARBA" id="ARBA00023315"/>
    </source>
</evidence>
<dbReference type="PROSITE" id="PS51186">
    <property type="entry name" value="GNAT"/>
    <property type="match status" value="1"/>
</dbReference>
<keyword evidence="5" id="KW-1185">Reference proteome</keyword>
<evidence type="ECO:0000313" key="5">
    <source>
        <dbReference type="Proteomes" id="UP000322025"/>
    </source>
</evidence>